<proteinExistence type="predicted"/>
<keyword evidence="3" id="KW-1185">Reference proteome</keyword>
<dbReference type="Proteomes" id="UP000582837">
    <property type="component" value="Unassembled WGS sequence"/>
</dbReference>
<organism evidence="2 3">
    <name type="scientific">Longimicrobium terrae</name>
    <dbReference type="NCBI Taxonomy" id="1639882"/>
    <lineage>
        <taxon>Bacteria</taxon>
        <taxon>Pseudomonadati</taxon>
        <taxon>Gemmatimonadota</taxon>
        <taxon>Longimicrobiia</taxon>
        <taxon>Longimicrobiales</taxon>
        <taxon>Longimicrobiaceae</taxon>
        <taxon>Longimicrobium</taxon>
    </lineage>
</organism>
<comment type="caution">
    <text evidence="2">The sequence shown here is derived from an EMBL/GenBank/DDBJ whole genome shotgun (WGS) entry which is preliminary data.</text>
</comment>
<evidence type="ECO:0000256" key="1">
    <source>
        <dbReference type="SAM" id="MobiDB-lite"/>
    </source>
</evidence>
<protein>
    <submittedName>
        <fullName evidence="2">Uncharacterized protein</fullName>
    </submittedName>
</protein>
<dbReference type="RefSeq" id="WP_170039982.1">
    <property type="nucleotide sequence ID" value="NZ_JACHOW010000003.1"/>
</dbReference>
<dbReference type="EMBL" id="JACHIA010000003">
    <property type="protein sequence ID" value="MBB6070182.1"/>
    <property type="molecule type" value="Genomic_DNA"/>
</dbReference>
<evidence type="ECO:0000313" key="3">
    <source>
        <dbReference type="Proteomes" id="UP000582837"/>
    </source>
</evidence>
<name>A0A841GRF3_9BACT</name>
<dbReference type="AlphaFoldDB" id="A0A841GRF3"/>
<gene>
    <name evidence="2" type="ORF">HNQ61_001799</name>
</gene>
<evidence type="ECO:0000313" key="2">
    <source>
        <dbReference type="EMBL" id="MBB6070182.1"/>
    </source>
</evidence>
<feature type="region of interest" description="Disordered" evidence="1">
    <location>
        <begin position="212"/>
        <end position="231"/>
    </location>
</feature>
<reference evidence="2 3" key="1">
    <citation type="submission" date="2020-08" db="EMBL/GenBank/DDBJ databases">
        <title>Genomic Encyclopedia of Type Strains, Phase IV (KMG-IV): sequencing the most valuable type-strain genomes for metagenomic binning, comparative biology and taxonomic classification.</title>
        <authorList>
            <person name="Goeker M."/>
        </authorList>
    </citation>
    <scope>NUCLEOTIDE SEQUENCE [LARGE SCALE GENOMIC DNA]</scope>
    <source>
        <strain evidence="2 3">DSM 29007</strain>
    </source>
</reference>
<feature type="compositionally biased region" description="Polar residues" evidence="1">
    <location>
        <begin position="222"/>
        <end position="231"/>
    </location>
</feature>
<sequence length="231" mass="25541">MALTRKISRAMQRQVDLTTAVCQERLLSTHVRHVLALVDLVHDELPFDSALDIYARILRLTPEQARNVGSRALAAIGRRTGLTEAEELNLDLSDDESDLPDETRAQGDDSGRFDAVFSRVRRRIKGRVQDDLRQRINLASARAEDALFETHVQNALVFGKALAEEVPLHEAVDLYLDVMTIPEGVSDVIFNRALRIVADDVLPGLDASRVPRREADGRTAPASVNASASAR</sequence>
<accession>A0A841GRF3</accession>